<sequence length="412" mass="46589">MNSFVPNFLVFISLITYTSFVFINKNVLNSIRCPIFYLSFHLLIDFLQFSVMIKNNRSTQSAAAAAGATIATSGSSGNTDIVSITTTNIWLTAFIGSLSRICIYLNMKYNSVIFYQVSKLLIIPCMLAYSIFISPPFKQSSNASDNNKSNEYGKSHIQSLLSFIIVLFGMYIFSLNDTEFKFTPGLFYAIISVVLASFYQILISSITQTCLAMNNNSNNNSNSINNVTSSEVLLSLKRILSLPEFVITFIFGFWFDVSFKTKNKFSFFDKKFMKKSKIDVSHIIFNIVLAAILLFYENIVFLISENSNSTSTSSLSSSIFFVIINMAKPILVICIGLYMNIENITKLGIGAFIVTIGYLFYCFFELEALNKENQLRKMKFQEEEDNLEEPLGKRGEEGIFHMALNTEELQNE</sequence>
<proteinExistence type="predicted"/>
<evidence type="ECO:0000313" key="3">
    <source>
        <dbReference type="Proteomes" id="UP001470230"/>
    </source>
</evidence>
<evidence type="ECO:0000256" key="1">
    <source>
        <dbReference type="SAM" id="Phobius"/>
    </source>
</evidence>
<reference evidence="2 3" key="1">
    <citation type="submission" date="2024-04" db="EMBL/GenBank/DDBJ databases">
        <title>Tritrichomonas musculus Genome.</title>
        <authorList>
            <person name="Alves-Ferreira E."/>
            <person name="Grigg M."/>
            <person name="Lorenzi H."/>
            <person name="Galac M."/>
        </authorList>
    </citation>
    <scope>NUCLEOTIDE SEQUENCE [LARGE SCALE GENOMIC DNA]</scope>
    <source>
        <strain evidence="2 3">EAF2021</strain>
    </source>
</reference>
<keyword evidence="1" id="KW-0812">Transmembrane</keyword>
<organism evidence="2 3">
    <name type="scientific">Tritrichomonas musculus</name>
    <dbReference type="NCBI Taxonomy" id="1915356"/>
    <lineage>
        <taxon>Eukaryota</taxon>
        <taxon>Metamonada</taxon>
        <taxon>Parabasalia</taxon>
        <taxon>Tritrichomonadida</taxon>
        <taxon>Tritrichomonadidae</taxon>
        <taxon>Tritrichomonas</taxon>
    </lineage>
</organism>
<dbReference type="EMBL" id="JAPFFF010000021">
    <property type="protein sequence ID" value="KAK8854179.1"/>
    <property type="molecule type" value="Genomic_DNA"/>
</dbReference>
<feature type="transmembrane region" description="Helical" evidence="1">
    <location>
        <begin position="347"/>
        <end position="366"/>
    </location>
</feature>
<keyword evidence="1" id="KW-1133">Transmembrane helix</keyword>
<evidence type="ECO:0008006" key="4">
    <source>
        <dbReference type="Google" id="ProtNLM"/>
    </source>
</evidence>
<feature type="transmembrane region" description="Helical" evidence="1">
    <location>
        <begin position="6"/>
        <end position="23"/>
    </location>
</feature>
<gene>
    <name evidence="2" type="ORF">M9Y10_016737</name>
</gene>
<feature type="transmembrane region" description="Helical" evidence="1">
    <location>
        <begin position="280"/>
        <end position="303"/>
    </location>
</feature>
<feature type="transmembrane region" description="Helical" evidence="1">
    <location>
        <begin position="186"/>
        <end position="206"/>
    </location>
</feature>
<keyword evidence="1" id="KW-0472">Membrane</keyword>
<feature type="transmembrane region" description="Helical" evidence="1">
    <location>
        <begin position="157"/>
        <end position="174"/>
    </location>
</feature>
<feature type="transmembrane region" description="Helical" evidence="1">
    <location>
        <begin position="35"/>
        <end position="53"/>
    </location>
</feature>
<feature type="transmembrane region" description="Helical" evidence="1">
    <location>
        <begin position="119"/>
        <end position="137"/>
    </location>
</feature>
<protein>
    <recommendedName>
        <fullName evidence="4">Sugar phosphate transporter domain-containing protein</fullName>
    </recommendedName>
</protein>
<name>A0ABR2HX34_9EUKA</name>
<evidence type="ECO:0000313" key="2">
    <source>
        <dbReference type="EMBL" id="KAK8854179.1"/>
    </source>
</evidence>
<dbReference type="Proteomes" id="UP001470230">
    <property type="component" value="Unassembled WGS sequence"/>
</dbReference>
<feature type="transmembrane region" description="Helical" evidence="1">
    <location>
        <begin position="239"/>
        <end position="259"/>
    </location>
</feature>
<feature type="transmembrane region" description="Helical" evidence="1">
    <location>
        <begin position="89"/>
        <end position="107"/>
    </location>
</feature>
<keyword evidence="3" id="KW-1185">Reference proteome</keyword>
<comment type="caution">
    <text evidence="2">The sequence shown here is derived from an EMBL/GenBank/DDBJ whole genome shotgun (WGS) entry which is preliminary data.</text>
</comment>
<accession>A0ABR2HX34</accession>
<feature type="transmembrane region" description="Helical" evidence="1">
    <location>
        <begin position="315"/>
        <end position="340"/>
    </location>
</feature>